<dbReference type="GeneID" id="54581721"/>
<evidence type="ECO:0000313" key="1">
    <source>
        <dbReference type="EMBL" id="KAF2251980.1"/>
    </source>
</evidence>
<name>A0A6A6IQW8_9PLEO</name>
<organism evidence="1 2">
    <name type="scientific">Trematosphaeria pertusa</name>
    <dbReference type="NCBI Taxonomy" id="390896"/>
    <lineage>
        <taxon>Eukaryota</taxon>
        <taxon>Fungi</taxon>
        <taxon>Dikarya</taxon>
        <taxon>Ascomycota</taxon>
        <taxon>Pezizomycotina</taxon>
        <taxon>Dothideomycetes</taxon>
        <taxon>Pleosporomycetidae</taxon>
        <taxon>Pleosporales</taxon>
        <taxon>Massarineae</taxon>
        <taxon>Trematosphaeriaceae</taxon>
        <taxon>Trematosphaeria</taxon>
    </lineage>
</organism>
<dbReference type="Proteomes" id="UP000800094">
    <property type="component" value="Unassembled WGS sequence"/>
</dbReference>
<dbReference type="RefSeq" id="XP_033686984.1">
    <property type="nucleotide sequence ID" value="XM_033828391.1"/>
</dbReference>
<keyword evidence="2" id="KW-1185">Reference proteome</keyword>
<dbReference type="AlphaFoldDB" id="A0A6A6IQW8"/>
<gene>
    <name evidence="1" type="ORF">BU26DRAFT_516697</name>
</gene>
<evidence type="ECO:0000313" key="2">
    <source>
        <dbReference type="Proteomes" id="UP000800094"/>
    </source>
</evidence>
<reference evidence="1" key="1">
    <citation type="journal article" date="2020" name="Stud. Mycol.">
        <title>101 Dothideomycetes genomes: a test case for predicting lifestyles and emergence of pathogens.</title>
        <authorList>
            <person name="Haridas S."/>
            <person name="Albert R."/>
            <person name="Binder M."/>
            <person name="Bloem J."/>
            <person name="Labutti K."/>
            <person name="Salamov A."/>
            <person name="Andreopoulos B."/>
            <person name="Baker S."/>
            <person name="Barry K."/>
            <person name="Bills G."/>
            <person name="Bluhm B."/>
            <person name="Cannon C."/>
            <person name="Castanera R."/>
            <person name="Culley D."/>
            <person name="Daum C."/>
            <person name="Ezra D."/>
            <person name="Gonzalez J."/>
            <person name="Henrissat B."/>
            <person name="Kuo A."/>
            <person name="Liang C."/>
            <person name="Lipzen A."/>
            <person name="Lutzoni F."/>
            <person name="Magnuson J."/>
            <person name="Mondo S."/>
            <person name="Nolan M."/>
            <person name="Ohm R."/>
            <person name="Pangilinan J."/>
            <person name="Park H.-J."/>
            <person name="Ramirez L."/>
            <person name="Alfaro M."/>
            <person name="Sun H."/>
            <person name="Tritt A."/>
            <person name="Yoshinaga Y."/>
            <person name="Zwiers L.-H."/>
            <person name="Turgeon B."/>
            <person name="Goodwin S."/>
            <person name="Spatafora J."/>
            <person name="Crous P."/>
            <person name="Grigoriev I."/>
        </authorList>
    </citation>
    <scope>NUCLEOTIDE SEQUENCE</scope>
    <source>
        <strain evidence="1">CBS 122368</strain>
    </source>
</reference>
<proteinExistence type="predicted"/>
<protein>
    <submittedName>
        <fullName evidence="1">Uncharacterized protein</fullName>
    </submittedName>
</protein>
<accession>A0A6A6IQW8</accession>
<dbReference type="EMBL" id="ML987192">
    <property type="protein sequence ID" value="KAF2251980.1"/>
    <property type="molecule type" value="Genomic_DNA"/>
</dbReference>
<sequence>MVLAAFSGRKGSSAYSDTPLSKKLKFEDICAMRPRRASGPELKAQLDTNHVRARAVLERPSQILHADLVLLFFVPSPLLFSAGSRYASNFPISGTPPPFLYKYHLSTSLRDSLPPPLQSTRTKTILRHVRCFRSGLEPKRDELMDDDLASRAAGALPKRLPRVGIHVRIACPPLKSDSRGRMEWKDSKKWWMATPKRPRHRSYSSVSASLLCLSRAISSSS</sequence>